<dbReference type="AlphaFoldDB" id="A0A645HUY2"/>
<protein>
    <submittedName>
        <fullName evidence="1">Uncharacterized protein</fullName>
    </submittedName>
</protein>
<comment type="caution">
    <text evidence="1">The sequence shown here is derived from an EMBL/GenBank/DDBJ whole genome shotgun (WGS) entry which is preliminary data.</text>
</comment>
<sequence length="109" mass="11931">MGGRIRGRGRRHGNGFVFVHTDGIRLVYRSGKHVGRAGGAHILRAEILEFVVDLGIRVPLPLQLGLLLVNLIQLGLLGGHQVFHQRIRIHSGIQPGDPRGGIRTDRING</sequence>
<gene>
    <name evidence="1" type="ORF">SDC9_189943</name>
</gene>
<proteinExistence type="predicted"/>
<organism evidence="1">
    <name type="scientific">bioreactor metagenome</name>
    <dbReference type="NCBI Taxonomy" id="1076179"/>
    <lineage>
        <taxon>unclassified sequences</taxon>
        <taxon>metagenomes</taxon>
        <taxon>ecological metagenomes</taxon>
    </lineage>
</organism>
<name>A0A645HUY2_9ZZZZ</name>
<reference evidence="1" key="1">
    <citation type="submission" date="2019-08" db="EMBL/GenBank/DDBJ databases">
        <authorList>
            <person name="Kucharzyk K."/>
            <person name="Murdoch R.W."/>
            <person name="Higgins S."/>
            <person name="Loffler F."/>
        </authorList>
    </citation>
    <scope>NUCLEOTIDE SEQUENCE</scope>
</reference>
<accession>A0A645HUY2</accession>
<evidence type="ECO:0000313" key="1">
    <source>
        <dbReference type="EMBL" id="MPN42386.1"/>
    </source>
</evidence>
<dbReference type="EMBL" id="VSSQ01100096">
    <property type="protein sequence ID" value="MPN42386.1"/>
    <property type="molecule type" value="Genomic_DNA"/>
</dbReference>